<accession>A0ABY6LZM1</accession>
<keyword evidence="2" id="KW-1185">Reference proteome</keyword>
<protein>
    <submittedName>
        <fullName evidence="1">Uncharacterized protein</fullName>
    </submittedName>
</protein>
<name>A0ABY6LZM1_9FLAO</name>
<dbReference type="EMBL" id="CP081495">
    <property type="protein sequence ID" value="UYW01762.1"/>
    <property type="molecule type" value="Genomic_DNA"/>
</dbReference>
<dbReference type="RefSeq" id="WP_264434236.1">
    <property type="nucleotide sequence ID" value="NZ_CP081495.1"/>
</dbReference>
<reference evidence="1" key="1">
    <citation type="submission" date="2021-08" db="EMBL/GenBank/DDBJ databases">
        <title>Flavobacterium sp. strain CC-SYL302.</title>
        <authorList>
            <person name="Lin S.-Y."/>
            <person name="Lee T.-H."/>
            <person name="Young C.-C."/>
        </authorList>
    </citation>
    <scope>NUCLEOTIDE SEQUENCE</scope>
    <source>
        <strain evidence="1">CC-SYL302</strain>
    </source>
</reference>
<sequence length="65" mass="7444">MSHRFSKTKVTNYSSKLLLVKIILKDIDKRIAKGESIISQLLIAKTLELPAFNQMVEKVLETQKN</sequence>
<evidence type="ECO:0000313" key="2">
    <source>
        <dbReference type="Proteomes" id="UP001163328"/>
    </source>
</evidence>
<dbReference type="Proteomes" id="UP001163328">
    <property type="component" value="Chromosome"/>
</dbReference>
<gene>
    <name evidence="1" type="ORF">K5I29_02230</name>
</gene>
<proteinExistence type="predicted"/>
<organism evidence="1 2">
    <name type="scientific">Flavobacterium agricola</name>
    <dbReference type="NCBI Taxonomy" id="2870839"/>
    <lineage>
        <taxon>Bacteria</taxon>
        <taxon>Pseudomonadati</taxon>
        <taxon>Bacteroidota</taxon>
        <taxon>Flavobacteriia</taxon>
        <taxon>Flavobacteriales</taxon>
        <taxon>Flavobacteriaceae</taxon>
        <taxon>Flavobacterium</taxon>
    </lineage>
</organism>
<evidence type="ECO:0000313" key="1">
    <source>
        <dbReference type="EMBL" id="UYW01762.1"/>
    </source>
</evidence>